<evidence type="ECO:0000313" key="3">
    <source>
        <dbReference type="Proteomes" id="UP000054359"/>
    </source>
</evidence>
<evidence type="ECO:0000256" key="1">
    <source>
        <dbReference type="SAM" id="MobiDB-lite"/>
    </source>
</evidence>
<sequence length="104" mass="11452">MPFSAPVVISRKTINNDVPNQDAGTNTEASTSFVHQMTDLNEFENFNSVMGSDEIKLLLLMLTKMADKTQENSSCRTDVPCSLTSVAKNMNQPITPPGKEEKET</sequence>
<gene>
    <name evidence="2" type="ORF">X975_13343</name>
</gene>
<name>A0A087TM94_STEMI</name>
<dbReference type="AlphaFoldDB" id="A0A087TM94"/>
<dbReference type="Proteomes" id="UP000054359">
    <property type="component" value="Unassembled WGS sequence"/>
</dbReference>
<feature type="non-terminal residue" evidence="2">
    <location>
        <position position="104"/>
    </location>
</feature>
<evidence type="ECO:0000313" key="2">
    <source>
        <dbReference type="EMBL" id="KFM66233.1"/>
    </source>
</evidence>
<proteinExistence type="predicted"/>
<protein>
    <submittedName>
        <fullName evidence="2">Uncharacterized protein</fullName>
    </submittedName>
</protein>
<accession>A0A087TM94</accession>
<dbReference type="EMBL" id="KK115861">
    <property type="protein sequence ID" value="KFM66233.1"/>
    <property type="molecule type" value="Genomic_DNA"/>
</dbReference>
<feature type="compositionally biased region" description="Polar residues" evidence="1">
    <location>
        <begin position="12"/>
        <end position="26"/>
    </location>
</feature>
<reference evidence="2 3" key="1">
    <citation type="submission" date="2013-11" db="EMBL/GenBank/DDBJ databases">
        <title>Genome sequencing of Stegodyphus mimosarum.</title>
        <authorList>
            <person name="Bechsgaard J."/>
        </authorList>
    </citation>
    <scope>NUCLEOTIDE SEQUENCE [LARGE SCALE GENOMIC DNA]</scope>
</reference>
<organism evidence="2 3">
    <name type="scientific">Stegodyphus mimosarum</name>
    <name type="common">African social velvet spider</name>
    <dbReference type="NCBI Taxonomy" id="407821"/>
    <lineage>
        <taxon>Eukaryota</taxon>
        <taxon>Metazoa</taxon>
        <taxon>Ecdysozoa</taxon>
        <taxon>Arthropoda</taxon>
        <taxon>Chelicerata</taxon>
        <taxon>Arachnida</taxon>
        <taxon>Araneae</taxon>
        <taxon>Araneomorphae</taxon>
        <taxon>Entelegynae</taxon>
        <taxon>Eresoidea</taxon>
        <taxon>Eresidae</taxon>
        <taxon>Stegodyphus</taxon>
    </lineage>
</organism>
<keyword evidence="3" id="KW-1185">Reference proteome</keyword>
<feature type="region of interest" description="Disordered" evidence="1">
    <location>
        <begin position="1"/>
        <end position="26"/>
    </location>
</feature>